<feature type="binding site" evidence="5">
    <location>
        <position position="290"/>
    </location>
    <ligand>
        <name>a divalent metal cation</name>
        <dbReference type="ChEBI" id="CHEBI:60240"/>
        <label>2</label>
        <note>catalytic</note>
    </ligand>
</feature>
<keyword evidence="4 5" id="KW-0378">Hydrolase</keyword>
<feature type="binding site" evidence="5">
    <location>
        <position position="265"/>
    </location>
    <ligand>
        <name>substrate</name>
    </ligand>
</feature>
<feature type="domain" description="Peptidase M24" evidence="7">
    <location>
        <begin position="102"/>
        <end position="329"/>
    </location>
</feature>
<evidence type="ECO:0000256" key="1">
    <source>
        <dbReference type="ARBA" id="ARBA00022438"/>
    </source>
</evidence>
<dbReference type="NCBIfam" id="TIGR00500">
    <property type="entry name" value="met_pdase_I"/>
    <property type="match status" value="1"/>
</dbReference>
<evidence type="ECO:0000313" key="8">
    <source>
        <dbReference type="EMBL" id="KAF8887260.1"/>
    </source>
</evidence>
<gene>
    <name evidence="8" type="ORF">CPB84DRAFT_1786986</name>
</gene>
<dbReference type="EC" id="3.4.11.18" evidence="6"/>
<dbReference type="Pfam" id="PF00557">
    <property type="entry name" value="Peptidase_M24"/>
    <property type="match status" value="1"/>
</dbReference>
<dbReference type="InterPro" id="IPR000994">
    <property type="entry name" value="Pept_M24"/>
</dbReference>
<evidence type="ECO:0000256" key="2">
    <source>
        <dbReference type="ARBA" id="ARBA00022670"/>
    </source>
</evidence>
<dbReference type="GO" id="GO:0070006">
    <property type="term" value="F:metalloaminopeptidase activity"/>
    <property type="evidence" value="ECO:0007669"/>
    <property type="project" value="UniProtKB-UniRule"/>
</dbReference>
<feature type="binding site" evidence="5">
    <location>
        <position position="258"/>
    </location>
    <ligand>
        <name>a divalent metal cation</name>
        <dbReference type="ChEBI" id="CHEBI:60240"/>
        <label>2</label>
        <note>catalytic</note>
    </ligand>
</feature>
<feature type="binding site" evidence="5">
    <location>
        <position position="195"/>
    </location>
    <ligand>
        <name>a divalent metal cation</name>
        <dbReference type="ChEBI" id="CHEBI:60240"/>
        <label>1</label>
    </ligand>
</feature>
<evidence type="ECO:0000256" key="5">
    <source>
        <dbReference type="HAMAP-Rule" id="MF_03174"/>
    </source>
</evidence>
<dbReference type="InterPro" id="IPR002467">
    <property type="entry name" value="Pept_M24A_MAP1"/>
</dbReference>
<keyword evidence="3 5" id="KW-0479">Metal-binding</keyword>
<dbReference type="OrthoDB" id="3209743at2759"/>
<dbReference type="EMBL" id="JADNYJ010000091">
    <property type="protein sequence ID" value="KAF8887260.1"/>
    <property type="molecule type" value="Genomic_DNA"/>
</dbReference>
<organism evidence="8 9">
    <name type="scientific">Gymnopilus junonius</name>
    <name type="common">Spectacular rustgill mushroom</name>
    <name type="synonym">Gymnopilus spectabilis subsp. junonius</name>
    <dbReference type="NCBI Taxonomy" id="109634"/>
    <lineage>
        <taxon>Eukaryota</taxon>
        <taxon>Fungi</taxon>
        <taxon>Dikarya</taxon>
        <taxon>Basidiomycota</taxon>
        <taxon>Agaricomycotina</taxon>
        <taxon>Agaricomycetes</taxon>
        <taxon>Agaricomycetidae</taxon>
        <taxon>Agaricales</taxon>
        <taxon>Agaricineae</taxon>
        <taxon>Hymenogastraceae</taxon>
        <taxon>Gymnopilus</taxon>
    </lineage>
</organism>
<comment type="catalytic activity">
    <reaction evidence="5 6">
        <text>Release of N-terminal amino acids, preferentially methionine, from peptides and arylamides.</text>
        <dbReference type="EC" id="3.4.11.18"/>
    </reaction>
</comment>
<feature type="binding site" evidence="5">
    <location>
        <position position="184"/>
    </location>
    <ligand>
        <name>a divalent metal cation</name>
        <dbReference type="ChEBI" id="CHEBI:60240"/>
        <label>1</label>
    </ligand>
</feature>
<evidence type="ECO:0000313" key="9">
    <source>
        <dbReference type="Proteomes" id="UP000724874"/>
    </source>
</evidence>
<proteinExistence type="inferred from homology"/>
<dbReference type="GO" id="GO:0046872">
    <property type="term" value="F:metal ion binding"/>
    <property type="evidence" value="ECO:0007669"/>
    <property type="project" value="UniProtKB-UniRule"/>
</dbReference>
<dbReference type="CDD" id="cd01086">
    <property type="entry name" value="MetAP1"/>
    <property type="match status" value="1"/>
</dbReference>
<feature type="binding site" evidence="5">
    <location>
        <position position="195"/>
    </location>
    <ligand>
        <name>a divalent metal cation</name>
        <dbReference type="ChEBI" id="CHEBI:60240"/>
        <label>2</label>
        <note>catalytic</note>
    </ligand>
</feature>
<keyword evidence="2 5" id="KW-0645">Protease</keyword>
<evidence type="ECO:0000256" key="4">
    <source>
        <dbReference type="ARBA" id="ARBA00022801"/>
    </source>
</evidence>
<comment type="similarity">
    <text evidence="5">Belongs to the peptidase M24A family. Methionine aminopeptidase type 1 subfamily.</text>
</comment>
<evidence type="ECO:0000256" key="3">
    <source>
        <dbReference type="ARBA" id="ARBA00022723"/>
    </source>
</evidence>
<keyword evidence="1 5" id="KW-0031">Aminopeptidase</keyword>
<dbReference type="GO" id="GO:0006508">
    <property type="term" value="P:proteolysis"/>
    <property type="evidence" value="ECO:0007669"/>
    <property type="project" value="UniProtKB-KW"/>
</dbReference>
<sequence>MRSLTRRWLDLAYWNVTNKYPRYLARFPRKFSTNQDDVEDFGNYSVILPEEPFIFGVSHIQPRRVPGHILKPPYALTPDGIPDPKTKFGSGKIKLGGEEESRLRAAAQLAKKVKKFAGSQVKVGVTTDTIDSAVHDFIVSHSVYPSPLHYQGYPRSCCTSINNIIVHGIPDDRPLENGDIINIDITLFLNGYHGDTSETFLVGDVDEPGKELIEVTNTSLERAIAICEPGRPFKAIGDTIHEYIRDKNYSVSSQFTGHGIGSVFHSPPWIIHSRNDEPGVMEPGHCFTIEPAIIQGRNPRGWIFPDGWAASTENCARSAQAEHMVLITENGADVLTR</sequence>
<dbReference type="GO" id="GO:0004239">
    <property type="term" value="F:initiator methionyl aminopeptidase activity"/>
    <property type="evidence" value="ECO:0007669"/>
    <property type="project" value="UniProtKB-UniRule"/>
</dbReference>
<comment type="cofactor">
    <cofactor evidence="5">
        <name>Co(2+)</name>
        <dbReference type="ChEBI" id="CHEBI:48828"/>
    </cofactor>
    <cofactor evidence="5">
        <name>Zn(2+)</name>
        <dbReference type="ChEBI" id="CHEBI:29105"/>
    </cofactor>
    <cofactor evidence="5">
        <name>Mn(2+)</name>
        <dbReference type="ChEBI" id="CHEBI:29035"/>
    </cofactor>
    <cofactor evidence="5">
        <name>Fe(2+)</name>
        <dbReference type="ChEBI" id="CHEBI:29033"/>
    </cofactor>
    <text evidence="5">Binds 2 divalent metal cations per subunit. Has a high-affinity and a low affinity metal-binding site. The true nature of the physiological cofactor is under debate. The enzyme is active with cobalt, zinc, manganese or divalent iron ions. Most likely, methionine aminopeptidases function as mononuclear Fe(2+)-metalloproteases under physiological conditions, and the catalytically relevant metal-binding site has been assigned to the histidine-containing high-affinity site.</text>
</comment>
<dbReference type="AlphaFoldDB" id="A0A9P5NJJ4"/>
<dbReference type="InterPro" id="IPR036005">
    <property type="entry name" value="Creatinase/aminopeptidase-like"/>
</dbReference>
<feature type="binding site" evidence="5">
    <location>
        <position position="322"/>
    </location>
    <ligand>
        <name>a divalent metal cation</name>
        <dbReference type="ChEBI" id="CHEBI:60240"/>
        <label>1</label>
    </ligand>
</feature>
<evidence type="ECO:0000259" key="7">
    <source>
        <dbReference type="Pfam" id="PF00557"/>
    </source>
</evidence>
<keyword evidence="9" id="KW-1185">Reference proteome</keyword>
<dbReference type="PRINTS" id="PR00599">
    <property type="entry name" value="MAPEPTIDASE"/>
</dbReference>
<accession>A0A9P5NJJ4</accession>
<dbReference type="Gene3D" id="3.90.230.10">
    <property type="entry name" value="Creatinase/methionine aminopeptidase superfamily"/>
    <property type="match status" value="1"/>
</dbReference>
<dbReference type="Proteomes" id="UP000724874">
    <property type="component" value="Unassembled WGS sequence"/>
</dbReference>
<dbReference type="SUPFAM" id="SSF55920">
    <property type="entry name" value="Creatinase/aminopeptidase"/>
    <property type="match status" value="1"/>
</dbReference>
<feature type="binding site" evidence="5">
    <location>
        <position position="322"/>
    </location>
    <ligand>
        <name>a divalent metal cation</name>
        <dbReference type="ChEBI" id="CHEBI:60240"/>
        <label>2</label>
        <note>catalytic</note>
    </ligand>
</feature>
<comment type="function">
    <text evidence="6">Cotranslationally removes the N-terminal methionine from nascent proteins. The N-terminal methionine is often cleaved when the second residue in the primary sequence is small and uncharged (Met-Ala-, Cys, Gly, Pro, Ser, Thr, or Val).</text>
</comment>
<comment type="caution">
    <text evidence="8">The sequence shown here is derived from an EMBL/GenBank/DDBJ whole genome shotgun (WGS) entry which is preliminary data.</text>
</comment>
<protein>
    <recommendedName>
        <fullName evidence="6">Methionine aminopeptidase</fullName>
        <ecNumber evidence="6">3.4.11.18</ecNumber>
    </recommendedName>
</protein>
<dbReference type="InterPro" id="IPR001714">
    <property type="entry name" value="Pept_M24_MAP"/>
</dbReference>
<name>A0A9P5NJJ4_GYMJU</name>
<dbReference type="HAMAP" id="MF_01974">
    <property type="entry name" value="MetAP_1"/>
    <property type="match status" value="1"/>
</dbReference>
<evidence type="ECO:0000256" key="6">
    <source>
        <dbReference type="RuleBase" id="RU003653"/>
    </source>
</evidence>
<feature type="binding site" evidence="5">
    <location>
        <position position="167"/>
    </location>
    <ligand>
        <name>substrate</name>
    </ligand>
</feature>
<reference evidence="8" key="1">
    <citation type="submission" date="2020-11" db="EMBL/GenBank/DDBJ databases">
        <authorList>
            <consortium name="DOE Joint Genome Institute"/>
            <person name="Ahrendt S."/>
            <person name="Riley R."/>
            <person name="Andreopoulos W."/>
            <person name="LaButti K."/>
            <person name="Pangilinan J."/>
            <person name="Ruiz-duenas F.J."/>
            <person name="Barrasa J.M."/>
            <person name="Sanchez-Garcia M."/>
            <person name="Camarero S."/>
            <person name="Miyauchi S."/>
            <person name="Serrano A."/>
            <person name="Linde D."/>
            <person name="Babiker R."/>
            <person name="Drula E."/>
            <person name="Ayuso-Fernandez I."/>
            <person name="Pacheco R."/>
            <person name="Padilla G."/>
            <person name="Ferreira P."/>
            <person name="Barriuso J."/>
            <person name="Kellner H."/>
            <person name="Castanera R."/>
            <person name="Alfaro M."/>
            <person name="Ramirez L."/>
            <person name="Pisabarro A.G."/>
            <person name="Kuo A."/>
            <person name="Tritt A."/>
            <person name="Lipzen A."/>
            <person name="He G."/>
            <person name="Yan M."/>
            <person name="Ng V."/>
            <person name="Cullen D."/>
            <person name="Martin F."/>
            <person name="Rosso M.-N."/>
            <person name="Henrissat B."/>
            <person name="Hibbett D."/>
            <person name="Martinez A.T."/>
            <person name="Grigoriev I.V."/>
        </authorList>
    </citation>
    <scope>NUCLEOTIDE SEQUENCE</scope>
    <source>
        <strain evidence="8">AH 44721</strain>
    </source>
</reference>
<dbReference type="PANTHER" id="PTHR43330">
    <property type="entry name" value="METHIONINE AMINOPEPTIDASE"/>
    <property type="match status" value="1"/>
</dbReference>
<dbReference type="PANTHER" id="PTHR43330:SF8">
    <property type="entry name" value="METHIONINE AMINOPEPTIDASE 1D, MITOCHONDRIAL"/>
    <property type="match status" value="1"/>
</dbReference>